<gene>
    <name evidence="1" type="ORF">Nlim_0555</name>
</gene>
<organism evidence="1">
    <name type="scientific">Candidatus Nitrosarchaeum limnium SFB1</name>
    <dbReference type="NCBI Taxonomy" id="886738"/>
    <lineage>
        <taxon>Archaea</taxon>
        <taxon>Nitrososphaerota</taxon>
        <taxon>Nitrososphaeria</taxon>
        <taxon>Nitrosopumilales</taxon>
        <taxon>Nitrosopumilaceae</taxon>
        <taxon>Nitrosarchaeum</taxon>
    </lineage>
</organism>
<protein>
    <submittedName>
        <fullName evidence="1">Uncharacterized protein</fullName>
    </submittedName>
</protein>
<dbReference type="STRING" id="886738.Nlim_0555"/>
<proteinExistence type="predicted"/>
<dbReference type="Proteomes" id="UP000004348">
    <property type="component" value="Chromosome"/>
</dbReference>
<reference evidence="1" key="1">
    <citation type="journal article" date="2011" name="PLoS ONE">
        <title>Genome of a low-salinity ammonia-oxidizing archaeon determined by single-cell and metagenomic analysis.</title>
        <authorList>
            <person name="Blainey P.C."/>
            <person name="Mosier A.C."/>
            <person name="Potanina A."/>
            <person name="Francis C.A."/>
            <person name="Quake S.R."/>
        </authorList>
    </citation>
    <scope>NUCLEOTIDE SEQUENCE [LARGE SCALE GENOMIC DNA]</scope>
    <source>
        <strain evidence="1">SFB1</strain>
    </source>
</reference>
<dbReference type="AlphaFoldDB" id="F3KJ97"/>
<evidence type="ECO:0000313" key="1">
    <source>
        <dbReference type="EMBL" id="EGG42374.1"/>
    </source>
</evidence>
<comment type="caution">
    <text evidence="1">The sequence shown here is derived from an EMBL/GenBank/DDBJ whole genome shotgun (WGS) entry which is preliminary data.</text>
</comment>
<dbReference type="EMBL" id="AEGP01000029">
    <property type="protein sequence ID" value="EGG42374.1"/>
    <property type="molecule type" value="Genomic_DNA"/>
</dbReference>
<dbReference type="HOGENOM" id="CLU_2152493_0_0_2"/>
<name>F3KJ97_9ARCH</name>
<accession>F3KJ97</accession>
<sequence length="111" mass="12882">MNSTKQNKIEIQRILNSIEGRLDERLIKLTMDLILKTSWSKNVAINLYKNNLNSIPDKSLNAFTLGSHFGQIYQISLDFSKKLELSLTPNQKNILREFVFFLVLLRAENQV</sequence>